<sequence>HGIPGEHPELKGKLLKGYDFGGDKNKSIVEDDGHGIAGIADKVKLRPIDDVNPITGKATLSMTMRALEVALRFKKNDVILFAAGYPYEQKTALLFKRVLEKVVKRGILFLTAASNEDDADGMEELLLPCSLANGIQGVLCIAATTASDPFVLRRNSSKLASIGAPGTDVCLPTPKRDGDEWVYREREGSSAAAAAVAGIVALMKSFKNFKPRDIERILLNCTEGRVRTENGAEMLYGVLRPDLAVTQAIAEAR</sequence>
<feature type="non-terminal residue" evidence="5">
    <location>
        <position position="1"/>
    </location>
</feature>
<dbReference type="EMBL" id="JABANM010033957">
    <property type="protein sequence ID" value="KAF4700425.1"/>
    <property type="molecule type" value="Genomic_DNA"/>
</dbReference>
<feature type="domain" description="Peptidase S8/S53" evidence="4">
    <location>
        <begin position="31"/>
        <end position="233"/>
    </location>
</feature>
<protein>
    <recommendedName>
        <fullName evidence="2">subtilisin</fullName>
        <ecNumber evidence="2">3.4.21.62</ecNumber>
    </recommendedName>
</protein>
<evidence type="ECO:0000256" key="1">
    <source>
        <dbReference type="ARBA" id="ARBA00023529"/>
    </source>
</evidence>
<organism evidence="5 6">
    <name type="scientific">Perkinsus olseni</name>
    <name type="common">Perkinsus atlanticus</name>
    <dbReference type="NCBI Taxonomy" id="32597"/>
    <lineage>
        <taxon>Eukaryota</taxon>
        <taxon>Sar</taxon>
        <taxon>Alveolata</taxon>
        <taxon>Perkinsozoa</taxon>
        <taxon>Perkinsea</taxon>
        <taxon>Perkinsida</taxon>
        <taxon>Perkinsidae</taxon>
        <taxon>Perkinsus</taxon>
    </lineage>
</organism>
<dbReference type="AlphaFoldDB" id="A0A7J6PWG1"/>
<dbReference type="InterPro" id="IPR036852">
    <property type="entry name" value="Peptidase_S8/S53_dom_sf"/>
</dbReference>
<evidence type="ECO:0000256" key="2">
    <source>
        <dbReference type="ARBA" id="ARBA00023619"/>
    </source>
</evidence>
<dbReference type="GO" id="GO:0004252">
    <property type="term" value="F:serine-type endopeptidase activity"/>
    <property type="evidence" value="ECO:0007669"/>
    <property type="project" value="UniProtKB-EC"/>
</dbReference>
<evidence type="ECO:0000313" key="6">
    <source>
        <dbReference type="Proteomes" id="UP000574390"/>
    </source>
</evidence>
<dbReference type="EC" id="3.4.21.62" evidence="2"/>
<dbReference type="GO" id="GO:0006508">
    <property type="term" value="P:proteolysis"/>
    <property type="evidence" value="ECO:0007669"/>
    <property type="project" value="InterPro"/>
</dbReference>
<name>A0A7J6PWG1_PEROL</name>
<dbReference type="Pfam" id="PF00082">
    <property type="entry name" value="Peptidase_S8"/>
    <property type="match status" value="1"/>
</dbReference>
<dbReference type="SUPFAM" id="SSF52743">
    <property type="entry name" value="Subtilisin-like"/>
    <property type="match status" value="1"/>
</dbReference>
<dbReference type="PROSITE" id="PS51892">
    <property type="entry name" value="SUBTILASE"/>
    <property type="match status" value="1"/>
</dbReference>
<dbReference type="Gene3D" id="3.40.50.200">
    <property type="entry name" value="Peptidase S8/S53 domain"/>
    <property type="match status" value="1"/>
</dbReference>
<reference evidence="5 6" key="1">
    <citation type="submission" date="2020-04" db="EMBL/GenBank/DDBJ databases">
        <title>Perkinsus olseni comparative genomics.</title>
        <authorList>
            <person name="Bogema D.R."/>
        </authorList>
    </citation>
    <scope>NUCLEOTIDE SEQUENCE [LARGE SCALE GENOMIC DNA]</scope>
    <source>
        <strain evidence="5">ATCC PRA-205</strain>
    </source>
</reference>
<evidence type="ECO:0000256" key="3">
    <source>
        <dbReference type="PROSITE-ProRule" id="PRU01240"/>
    </source>
</evidence>
<dbReference type="Proteomes" id="UP000574390">
    <property type="component" value="Unassembled WGS sequence"/>
</dbReference>
<evidence type="ECO:0000259" key="4">
    <source>
        <dbReference type="Pfam" id="PF00082"/>
    </source>
</evidence>
<evidence type="ECO:0000313" key="5">
    <source>
        <dbReference type="EMBL" id="KAF4700425.1"/>
    </source>
</evidence>
<comment type="catalytic activity">
    <reaction evidence="1">
        <text>Hydrolysis of proteins with broad specificity for peptide bonds, and a preference for a large uncharged residue in P1. Hydrolyzes peptide amides.</text>
        <dbReference type="EC" id="3.4.21.62"/>
    </reaction>
</comment>
<comment type="caution">
    <text evidence="3">Lacks conserved residue(s) required for the propagation of feature annotation.</text>
</comment>
<accession>A0A7J6PWG1</accession>
<comment type="similarity">
    <text evidence="3">Belongs to the peptidase S8 family.</text>
</comment>
<proteinExistence type="inferred from homology"/>
<comment type="caution">
    <text evidence="5">The sequence shown here is derived from an EMBL/GenBank/DDBJ whole genome shotgun (WGS) entry which is preliminary data.</text>
</comment>
<dbReference type="InterPro" id="IPR000209">
    <property type="entry name" value="Peptidase_S8/S53_dom"/>
</dbReference>
<gene>
    <name evidence="5" type="ORF">FOZ62_031517</name>
</gene>